<dbReference type="Gene3D" id="3.80.10.10">
    <property type="entry name" value="Ribonuclease Inhibitor"/>
    <property type="match status" value="1"/>
</dbReference>
<name>A0AAV4DVH1_9GAST</name>
<protein>
    <submittedName>
        <fullName evidence="3">Leucine-rich repeat protein shoc-2</fullName>
    </submittedName>
</protein>
<keyword evidence="1" id="KW-0433">Leucine-rich repeat</keyword>
<keyword evidence="2" id="KW-0677">Repeat</keyword>
<reference evidence="3 4" key="1">
    <citation type="journal article" date="2021" name="Elife">
        <title>Chloroplast acquisition without the gene transfer in kleptoplastic sea slugs, Plakobranchus ocellatus.</title>
        <authorList>
            <person name="Maeda T."/>
            <person name="Takahashi S."/>
            <person name="Yoshida T."/>
            <person name="Shimamura S."/>
            <person name="Takaki Y."/>
            <person name="Nagai Y."/>
            <person name="Toyoda A."/>
            <person name="Suzuki Y."/>
            <person name="Arimoto A."/>
            <person name="Ishii H."/>
            <person name="Satoh N."/>
            <person name="Nishiyama T."/>
            <person name="Hasebe M."/>
            <person name="Maruyama T."/>
            <person name="Minagawa J."/>
            <person name="Obokata J."/>
            <person name="Shigenobu S."/>
        </authorList>
    </citation>
    <scope>NUCLEOTIDE SEQUENCE [LARGE SCALE GENOMIC DNA]</scope>
</reference>
<dbReference type="InterPro" id="IPR050216">
    <property type="entry name" value="LRR_domain-containing"/>
</dbReference>
<evidence type="ECO:0000313" key="3">
    <source>
        <dbReference type="EMBL" id="GFO48219.1"/>
    </source>
</evidence>
<evidence type="ECO:0000313" key="4">
    <source>
        <dbReference type="Proteomes" id="UP000735302"/>
    </source>
</evidence>
<dbReference type="InterPro" id="IPR003591">
    <property type="entry name" value="Leu-rich_rpt_typical-subtyp"/>
</dbReference>
<dbReference type="AlphaFoldDB" id="A0AAV4DVH1"/>
<dbReference type="PANTHER" id="PTHR48051">
    <property type="match status" value="1"/>
</dbReference>
<dbReference type="SUPFAM" id="SSF52047">
    <property type="entry name" value="RNI-like"/>
    <property type="match status" value="1"/>
</dbReference>
<dbReference type="PROSITE" id="PS51450">
    <property type="entry name" value="LRR"/>
    <property type="match status" value="1"/>
</dbReference>
<sequence>MALILRRIQDFFLQWTQRDQYNDNGISKIFKSFHSFVEYVEGETLKNAETVANISVVSYQGLQNPQVPVSIGRFTQLSFLQMRGCVLSTLPWSIVYLKQLKYFDLSYNQFQTLPSLIGYLSNLLTLNMEHNKLVVLPTSLLQLTNLKELMLNGNENLVFPDYNICKQGLKAIFDNISRRRKLRNLWSGSRVTAELFPVPSGVDKIPSLFYLAAATVSAYQVDFLSAPYVPPRLKTYLVEEQRFGIQLAKCSGCRGFFSNTVLFEGHVCRGPLHRR</sequence>
<dbReference type="PANTHER" id="PTHR48051:SF1">
    <property type="entry name" value="RAS SUPPRESSOR PROTEIN 1"/>
    <property type="match status" value="1"/>
</dbReference>
<keyword evidence="4" id="KW-1185">Reference proteome</keyword>
<proteinExistence type="predicted"/>
<dbReference type="SMART" id="SM00369">
    <property type="entry name" value="LRR_TYP"/>
    <property type="match status" value="2"/>
</dbReference>
<evidence type="ECO:0000256" key="1">
    <source>
        <dbReference type="ARBA" id="ARBA00022614"/>
    </source>
</evidence>
<dbReference type="EMBL" id="BLXT01008384">
    <property type="protein sequence ID" value="GFO48219.1"/>
    <property type="molecule type" value="Genomic_DNA"/>
</dbReference>
<evidence type="ECO:0000256" key="2">
    <source>
        <dbReference type="ARBA" id="ARBA00022737"/>
    </source>
</evidence>
<dbReference type="Proteomes" id="UP000735302">
    <property type="component" value="Unassembled WGS sequence"/>
</dbReference>
<organism evidence="3 4">
    <name type="scientific">Plakobranchus ocellatus</name>
    <dbReference type="NCBI Taxonomy" id="259542"/>
    <lineage>
        <taxon>Eukaryota</taxon>
        <taxon>Metazoa</taxon>
        <taxon>Spiralia</taxon>
        <taxon>Lophotrochozoa</taxon>
        <taxon>Mollusca</taxon>
        <taxon>Gastropoda</taxon>
        <taxon>Heterobranchia</taxon>
        <taxon>Euthyneura</taxon>
        <taxon>Panpulmonata</taxon>
        <taxon>Sacoglossa</taxon>
        <taxon>Placobranchoidea</taxon>
        <taxon>Plakobranchidae</taxon>
        <taxon>Plakobranchus</taxon>
    </lineage>
</organism>
<dbReference type="GO" id="GO:0005737">
    <property type="term" value="C:cytoplasm"/>
    <property type="evidence" value="ECO:0007669"/>
    <property type="project" value="TreeGrafter"/>
</dbReference>
<comment type="caution">
    <text evidence="3">The sequence shown here is derived from an EMBL/GenBank/DDBJ whole genome shotgun (WGS) entry which is preliminary data.</text>
</comment>
<gene>
    <name evidence="3" type="ORF">PoB_007472400</name>
</gene>
<accession>A0AAV4DVH1</accession>
<dbReference type="InterPro" id="IPR032675">
    <property type="entry name" value="LRR_dom_sf"/>
</dbReference>
<dbReference type="InterPro" id="IPR001611">
    <property type="entry name" value="Leu-rich_rpt"/>
</dbReference>